<name>A0A645EQI0_9ZZZZ</name>
<accession>A0A645EQI0</accession>
<organism evidence="2">
    <name type="scientific">bioreactor metagenome</name>
    <dbReference type="NCBI Taxonomy" id="1076179"/>
    <lineage>
        <taxon>unclassified sequences</taxon>
        <taxon>metagenomes</taxon>
        <taxon>ecological metagenomes</taxon>
    </lineage>
</organism>
<reference evidence="2" key="1">
    <citation type="submission" date="2019-08" db="EMBL/GenBank/DDBJ databases">
        <authorList>
            <person name="Kucharzyk K."/>
            <person name="Murdoch R.W."/>
            <person name="Higgins S."/>
            <person name="Loffler F."/>
        </authorList>
    </citation>
    <scope>NUCLEOTIDE SEQUENCE</scope>
</reference>
<evidence type="ECO:0000259" key="1">
    <source>
        <dbReference type="Pfam" id="PF13708"/>
    </source>
</evidence>
<proteinExistence type="predicted"/>
<protein>
    <recommendedName>
        <fullName evidence="1">DUF4942 domain-containing protein</fullName>
    </recommendedName>
</protein>
<dbReference type="EMBL" id="VSSQ01048819">
    <property type="protein sequence ID" value="MPN02864.1"/>
    <property type="molecule type" value="Genomic_DNA"/>
</dbReference>
<evidence type="ECO:0000313" key="2">
    <source>
        <dbReference type="EMBL" id="MPN02864.1"/>
    </source>
</evidence>
<sequence>MDETSKNIHYYNGWKTNKSWFINKKVIILLDGFNRWFDRRFQCSSYDIINKITDFEKVFNYVDDGETDHINLKHALESAERRGQTRKINTKYFTLTFYKKGTCHIEFTNLELLKKFNIFGSQRKGWLPPSYGKASYQDMSQEEKAVIDSFEGQKEYEKVMLKKDYYICNDTMNLLLLAS</sequence>
<dbReference type="AlphaFoldDB" id="A0A645EQI0"/>
<feature type="domain" description="DUF4942" evidence="1">
    <location>
        <begin position="12"/>
        <end position="125"/>
    </location>
</feature>
<comment type="caution">
    <text evidence="2">The sequence shown here is derived from an EMBL/GenBank/DDBJ whole genome shotgun (WGS) entry which is preliminary data.</text>
</comment>
<dbReference type="InterPro" id="IPR031339">
    <property type="entry name" value="DUF4942"/>
</dbReference>
<dbReference type="Pfam" id="PF13708">
    <property type="entry name" value="DUF4942"/>
    <property type="match status" value="1"/>
</dbReference>
<gene>
    <name evidence="2" type="ORF">SDC9_150085</name>
</gene>